<evidence type="ECO:0000256" key="6">
    <source>
        <dbReference type="ARBA" id="ARBA00022989"/>
    </source>
</evidence>
<keyword evidence="10" id="KW-0325">Glycoprotein</keyword>
<evidence type="ECO:0000256" key="4">
    <source>
        <dbReference type="ARBA" id="ARBA00022793"/>
    </source>
</evidence>
<dbReference type="InterPro" id="IPR001509">
    <property type="entry name" value="Epimerase_deHydtase"/>
</dbReference>
<feature type="domain" description="NAD-dependent epimerase/dehydratase" evidence="13">
    <location>
        <begin position="5"/>
        <end position="243"/>
    </location>
</feature>
<dbReference type="GO" id="GO:0033320">
    <property type="term" value="P:UDP-D-xylose biosynthetic process"/>
    <property type="evidence" value="ECO:0007669"/>
    <property type="project" value="UniProtKB-UniPathway"/>
</dbReference>
<dbReference type="Pfam" id="PF01370">
    <property type="entry name" value="Epimerase"/>
    <property type="match status" value="1"/>
</dbReference>
<dbReference type="SUPFAM" id="SSF51735">
    <property type="entry name" value="NAD(P)-binding Rossmann-fold domains"/>
    <property type="match status" value="1"/>
</dbReference>
<evidence type="ECO:0000256" key="11">
    <source>
        <dbReference type="ARBA" id="ARBA00023239"/>
    </source>
</evidence>
<sequence>MAKAVLVAGGAGFIGSHLCDYLLARGERVICTDSLITGSRDNILHILQNKDYKKNFRFIKADISKKISLGAVSQIYNLASPASPVDYQDKPLETLQAGSLGNKNLLEIARKSRCPYLFASTSEVYGNPLEHPQKETYWGNVNPVGERSCYDEAKRFGEALCISYRKVHDLDAKIVRIFNTYGPRMRKCDGRVVPNFIDQALHNKPITVYGKGLQTRSFCYVSDMVDGLYKLMNSPQQGPVNIGNPQEITVLGLAGLIVKLGRSSSKIEYRQLPGDDPERRLPDISLARDKLGWEPLISLEDGLTATIANFRSGKQK</sequence>
<keyword evidence="7" id="KW-0520">NAD</keyword>
<keyword evidence="6" id="KW-1133">Transmembrane helix</keyword>
<protein>
    <submittedName>
        <fullName evidence="14">SDR family oxidoreductase</fullName>
    </submittedName>
</protein>
<dbReference type="InterPro" id="IPR036291">
    <property type="entry name" value="NAD(P)-bd_dom_sf"/>
</dbReference>
<reference evidence="15" key="1">
    <citation type="journal article" date="2020" name="bioRxiv">
        <title>A rank-normalized archaeal taxonomy based on genome phylogeny resolves widespread incomplete and uneven classifications.</title>
        <authorList>
            <person name="Rinke C."/>
            <person name="Chuvochina M."/>
            <person name="Mussig A.J."/>
            <person name="Chaumeil P.-A."/>
            <person name="Waite D.W."/>
            <person name="Whitman W.B."/>
            <person name="Parks D.H."/>
            <person name="Hugenholtz P."/>
        </authorList>
    </citation>
    <scope>NUCLEOTIDE SEQUENCE [LARGE SCALE GENOMIC DNA]</scope>
</reference>
<comment type="caution">
    <text evidence="14">The sequence shown here is derived from an EMBL/GenBank/DDBJ whole genome shotgun (WGS) entry which is preliminary data.</text>
</comment>
<dbReference type="GO" id="GO:0005737">
    <property type="term" value="C:cytoplasm"/>
    <property type="evidence" value="ECO:0007669"/>
    <property type="project" value="TreeGrafter"/>
</dbReference>
<proteinExistence type="predicted"/>
<dbReference type="PANTHER" id="PTHR43078:SF6">
    <property type="entry name" value="UDP-GLUCURONIC ACID DECARBOXYLASE 1"/>
    <property type="match status" value="1"/>
</dbReference>
<dbReference type="EMBL" id="DUGC01000021">
    <property type="protein sequence ID" value="HIH09235.1"/>
    <property type="molecule type" value="Genomic_DNA"/>
</dbReference>
<keyword evidence="9" id="KW-0472">Membrane</keyword>
<keyword evidence="8" id="KW-0333">Golgi apparatus</keyword>
<gene>
    <name evidence="14" type="ORF">HA254_01040</name>
</gene>
<dbReference type="GO" id="GO:0048040">
    <property type="term" value="F:UDP-glucuronate decarboxylase activity"/>
    <property type="evidence" value="ECO:0007669"/>
    <property type="project" value="TreeGrafter"/>
</dbReference>
<dbReference type="Gene3D" id="3.40.50.720">
    <property type="entry name" value="NAD(P)-binding Rossmann-like Domain"/>
    <property type="match status" value="1"/>
</dbReference>
<organism evidence="14 15">
    <name type="scientific">Candidatus Iainarchaeum sp</name>
    <dbReference type="NCBI Taxonomy" id="3101447"/>
    <lineage>
        <taxon>Archaea</taxon>
        <taxon>Candidatus Iainarchaeota</taxon>
        <taxon>Candidatus Iainarchaeia</taxon>
        <taxon>Candidatus Iainarchaeales</taxon>
        <taxon>Candidatus Iainarchaeaceae</taxon>
        <taxon>Candidatus Iainarchaeum</taxon>
    </lineage>
</organism>
<dbReference type="PANTHER" id="PTHR43078">
    <property type="entry name" value="UDP-GLUCURONIC ACID DECARBOXYLASE-RELATED"/>
    <property type="match status" value="1"/>
</dbReference>
<evidence type="ECO:0000256" key="7">
    <source>
        <dbReference type="ARBA" id="ARBA00023027"/>
    </source>
</evidence>
<evidence type="ECO:0000259" key="13">
    <source>
        <dbReference type="Pfam" id="PF01370"/>
    </source>
</evidence>
<evidence type="ECO:0000256" key="5">
    <source>
        <dbReference type="ARBA" id="ARBA00022968"/>
    </source>
</evidence>
<dbReference type="GO" id="GO:0070403">
    <property type="term" value="F:NAD+ binding"/>
    <property type="evidence" value="ECO:0007669"/>
    <property type="project" value="InterPro"/>
</dbReference>
<evidence type="ECO:0000256" key="12">
    <source>
        <dbReference type="ARBA" id="ARBA00037859"/>
    </source>
</evidence>
<evidence type="ECO:0000256" key="9">
    <source>
        <dbReference type="ARBA" id="ARBA00023136"/>
    </source>
</evidence>
<evidence type="ECO:0000313" key="15">
    <source>
        <dbReference type="Proteomes" id="UP000565078"/>
    </source>
</evidence>
<comment type="cofactor">
    <cofactor evidence="1">
        <name>NAD(+)</name>
        <dbReference type="ChEBI" id="CHEBI:57540"/>
    </cofactor>
</comment>
<dbReference type="FunFam" id="3.40.50.720:FF:000065">
    <property type="entry name" value="UDP-glucuronic acid decarboxylase 1"/>
    <property type="match status" value="1"/>
</dbReference>
<keyword evidence="5" id="KW-0735">Signal-anchor</keyword>
<dbReference type="CDD" id="cd05230">
    <property type="entry name" value="UGD_SDR_e"/>
    <property type="match status" value="1"/>
</dbReference>
<evidence type="ECO:0000313" key="14">
    <source>
        <dbReference type="EMBL" id="HIH09235.1"/>
    </source>
</evidence>
<dbReference type="InterPro" id="IPR044516">
    <property type="entry name" value="UXS-like"/>
</dbReference>
<accession>A0A7J4IY73</accession>
<dbReference type="AlphaFoldDB" id="A0A7J4IY73"/>
<evidence type="ECO:0000256" key="1">
    <source>
        <dbReference type="ARBA" id="ARBA00001911"/>
    </source>
</evidence>
<name>A0A7J4IY73_9ARCH</name>
<keyword evidence="4" id="KW-0210">Decarboxylase</keyword>
<dbReference type="GO" id="GO:0042732">
    <property type="term" value="P:D-xylose metabolic process"/>
    <property type="evidence" value="ECO:0007669"/>
    <property type="project" value="InterPro"/>
</dbReference>
<comment type="subcellular location">
    <subcellularLocation>
        <location evidence="2">Golgi apparatus membrane</location>
        <topology evidence="2">Single-pass type II membrane protein</topology>
    </subcellularLocation>
    <subcellularLocation>
        <location evidence="12">Golgi apparatus</location>
        <location evidence="12">Golgi stack membrane</location>
    </subcellularLocation>
</comment>
<dbReference type="UniPathway" id="UPA00796">
    <property type="reaction ID" value="UER00771"/>
</dbReference>
<evidence type="ECO:0000256" key="3">
    <source>
        <dbReference type="ARBA" id="ARBA00022692"/>
    </source>
</evidence>
<evidence type="ECO:0000256" key="10">
    <source>
        <dbReference type="ARBA" id="ARBA00023180"/>
    </source>
</evidence>
<dbReference type="Proteomes" id="UP000565078">
    <property type="component" value="Unassembled WGS sequence"/>
</dbReference>
<keyword evidence="11" id="KW-0456">Lyase</keyword>
<keyword evidence="3" id="KW-0812">Transmembrane</keyword>
<evidence type="ECO:0000256" key="8">
    <source>
        <dbReference type="ARBA" id="ARBA00023034"/>
    </source>
</evidence>
<evidence type="ECO:0000256" key="2">
    <source>
        <dbReference type="ARBA" id="ARBA00004323"/>
    </source>
</evidence>